<proteinExistence type="inferred from homology"/>
<dbReference type="GO" id="GO:0006508">
    <property type="term" value="P:proteolysis"/>
    <property type="evidence" value="ECO:0007669"/>
    <property type="project" value="TreeGrafter"/>
</dbReference>
<evidence type="ECO:0000313" key="9">
    <source>
        <dbReference type="EMBL" id="KAJ3041098.1"/>
    </source>
</evidence>
<comment type="similarity">
    <text evidence="2 6">Belongs to the peptidase M24B family.</text>
</comment>
<evidence type="ECO:0000256" key="1">
    <source>
        <dbReference type="ARBA" id="ARBA00001936"/>
    </source>
</evidence>
<evidence type="ECO:0000256" key="5">
    <source>
        <dbReference type="ARBA" id="ARBA00023211"/>
    </source>
</evidence>
<dbReference type="PROSITE" id="PS00491">
    <property type="entry name" value="PROLINE_PEPTIDASE"/>
    <property type="match status" value="1"/>
</dbReference>
<dbReference type="GO" id="GO:0046872">
    <property type="term" value="F:metal ion binding"/>
    <property type="evidence" value="ECO:0007669"/>
    <property type="project" value="UniProtKB-KW"/>
</dbReference>
<reference evidence="9" key="1">
    <citation type="submission" date="2020-05" db="EMBL/GenBank/DDBJ databases">
        <title>Phylogenomic resolution of chytrid fungi.</title>
        <authorList>
            <person name="Stajich J.E."/>
            <person name="Amses K."/>
            <person name="Simmons R."/>
            <person name="Seto K."/>
            <person name="Myers J."/>
            <person name="Bonds A."/>
            <person name="Quandt C.A."/>
            <person name="Barry K."/>
            <person name="Liu P."/>
            <person name="Grigoriev I."/>
            <person name="Longcore J.E."/>
            <person name="James T.Y."/>
        </authorList>
    </citation>
    <scope>NUCLEOTIDE SEQUENCE</scope>
    <source>
        <strain evidence="9">JEL0318</strain>
    </source>
</reference>
<keyword evidence="10" id="KW-1185">Reference proteome</keyword>
<dbReference type="Gene3D" id="3.90.230.10">
    <property type="entry name" value="Creatinase/methionine aminopeptidase superfamily"/>
    <property type="match status" value="1"/>
</dbReference>
<evidence type="ECO:0000259" key="8">
    <source>
        <dbReference type="Pfam" id="PF00557"/>
    </source>
</evidence>
<keyword evidence="7" id="KW-0472">Membrane</keyword>
<dbReference type="InterPro" id="IPR000994">
    <property type="entry name" value="Pept_M24"/>
</dbReference>
<dbReference type="SUPFAM" id="SSF55920">
    <property type="entry name" value="Creatinase/aminopeptidase"/>
    <property type="match status" value="1"/>
</dbReference>
<dbReference type="InterPro" id="IPR052433">
    <property type="entry name" value="X-Pro_dipept-like"/>
</dbReference>
<evidence type="ECO:0000256" key="7">
    <source>
        <dbReference type="SAM" id="Phobius"/>
    </source>
</evidence>
<dbReference type="GO" id="GO:0008233">
    <property type="term" value="F:peptidase activity"/>
    <property type="evidence" value="ECO:0007669"/>
    <property type="project" value="TreeGrafter"/>
</dbReference>
<dbReference type="AlphaFoldDB" id="A0AAD5S4X9"/>
<dbReference type="InterPro" id="IPR001131">
    <property type="entry name" value="Peptidase_M24B_aminopep-P_CS"/>
</dbReference>
<keyword evidence="3 6" id="KW-0479">Metal-binding</keyword>
<evidence type="ECO:0000256" key="4">
    <source>
        <dbReference type="ARBA" id="ARBA00022801"/>
    </source>
</evidence>
<keyword evidence="5" id="KW-0464">Manganese</keyword>
<comment type="cofactor">
    <cofactor evidence="1">
        <name>Mn(2+)</name>
        <dbReference type="ChEBI" id="CHEBI:29035"/>
    </cofactor>
</comment>
<name>A0AAD5S4X9_9FUNG</name>
<keyword evidence="7" id="KW-0812">Transmembrane</keyword>
<protein>
    <recommendedName>
        <fullName evidence="8">Peptidase M24 domain-containing protein</fullName>
    </recommendedName>
</protein>
<gene>
    <name evidence="9" type="ORF">HK097_002381</name>
</gene>
<evidence type="ECO:0000256" key="3">
    <source>
        <dbReference type="ARBA" id="ARBA00022723"/>
    </source>
</evidence>
<dbReference type="Pfam" id="PF00557">
    <property type="entry name" value="Peptidase_M24"/>
    <property type="match status" value="1"/>
</dbReference>
<sequence>MEESATTKLLKGVAPLNTPVPSLRGEKRQFHFSRAVAVVAALVMGGTIAISLSPHFNLAAHRSDAFLTEKCPFPEPKYEPVFPCNRARLSQYLSSALPPSLHSQNASTYIVLPTGVRPIRPESDGEYAGFKQPGNIVYIMDDAFKIDGGVVLLAVHPRNSIDIPSNLEVSLFTPIVSDREAIFLGDLPSPQSLKEQFSLSYVDDVSSLATFLANRTSSPVLTTLSIHVLRHRLGGPVVDELERLNVTMKHSEEVVEAFKEARFVKSKEEIRRLEYAGAVAAWVHEMIRKHIASSVGDVSEIELASLFTHLSTLCYARLQAYPPIVGAGSHASVLHYRIEDHAHIYKPIKRGSTVLVDAAGEYLSYASDVTRTYIRGGKWHASKEQKRVLKAVRKAYEKAVGVVREGARWSDVEGVARRVIVEELLGIGILHVPSGETEADVVKSGVGWIFMPHGLGHPVGIDVHDPIPSKCLPLSAQSSPLSSASRDYTTTPPPILSAILPSPRYSTRQIAQHLSLAPPANYTIPANAVITIEPGIYFIPYLLNTIRSGKDGDSVRLSRYIVWEEIEGGGYVDGVGGVRYENVLVVEKDGGRVISRGHGHSAAVFV</sequence>
<evidence type="ECO:0000256" key="6">
    <source>
        <dbReference type="RuleBase" id="RU000590"/>
    </source>
</evidence>
<feature type="transmembrane region" description="Helical" evidence="7">
    <location>
        <begin position="32"/>
        <end position="52"/>
    </location>
</feature>
<organism evidence="9 10">
    <name type="scientific">Rhizophlyctis rosea</name>
    <dbReference type="NCBI Taxonomy" id="64517"/>
    <lineage>
        <taxon>Eukaryota</taxon>
        <taxon>Fungi</taxon>
        <taxon>Fungi incertae sedis</taxon>
        <taxon>Chytridiomycota</taxon>
        <taxon>Chytridiomycota incertae sedis</taxon>
        <taxon>Chytridiomycetes</taxon>
        <taxon>Rhizophlyctidales</taxon>
        <taxon>Rhizophlyctidaceae</taxon>
        <taxon>Rhizophlyctis</taxon>
    </lineage>
</organism>
<evidence type="ECO:0000313" key="10">
    <source>
        <dbReference type="Proteomes" id="UP001212841"/>
    </source>
</evidence>
<evidence type="ECO:0000256" key="2">
    <source>
        <dbReference type="ARBA" id="ARBA00008766"/>
    </source>
</evidence>
<feature type="domain" description="Peptidase M24" evidence="8">
    <location>
        <begin position="273"/>
        <end position="587"/>
    </location>
</feature>
<dbReference type="PANTHER" id="PTHR43226:SF1">
    <property type="entry name" value="XAA-PRO DIPEPTIDASE"/>
    <property type="match status" value="1"/>
</dbReference>
<keyword evidence="7" id="KW-1133">Transmembrane helix</keyword>
<comment type="caution">
    <text evidence="9">The sequence shown here is derived from an EMBL/GenBank/DDBJ whole genome shotgun (WGS) entry which is preliminary data.</text>
</comment>
<dbReference type="PANTHER" id="PTHR43226">
    <property type="entry name" value="XAA-PRO AMINOPEPTIDASE 3"/>
    <property type="match status" value="1"/>
</dbReference>
<accession>A0AAD5S4X9</accession>
<dbReference type="Proteomes" id="UP001212841">
    <property type="component" value="Unassembled WGS sequence"/>
</dbReference>
<dbReference type="EMBL" id="JADGJD010001509">
    <property type="protein sequence ID" value="KAJ3041098.1"/>
    <property type="molecule type" value="Genomic_DNA"/>
</dbReference>
<keyword evidence="4" id="KW-0378">Hydrolase</keyword>
<dbReference type="InterPro" id="IPR036005">
    <property type="entry name" value="Creatinase/aminopeptidase-like"/>
</dbReference>